<dbReference type="PROSITE" id="PS50929">
    <property type="entry name" value="ABC_TM1F"/>
    <property type="match status" value="1"/>
</dbReference>
<evidence type="ECO:0000256" key="4">
    <source>
        <dbReference type="ARBA" id="ARBA00022840"/>
    </source>
</evidence>
<keyword evidence="3" id="KW-0547">Nucleotide-binding</keyword>
<feature type="transmembrane region" description="Helical" evidence="7">
    <location>
        <begin position="143"/>
        <end position="164"/>
    </location>
</feature>
<evidence type="ECO:0000313" key="11">
    <source>
        <dbReference type="Proteomes" id="UP000228987"/>
    </source>
</evidence>
<keyword evidence="6 7" id="KW-0472">Membrane</keyword>
<dbReference type="GO" id="GO:0005524">
    <property type="term" value="F:ATP binding"/>
    <property type="evidence" value="ECO:0007669"/>
    <property type="project" value="UniProtKB-KW"/>
</dbReference>
<dbReference type="Proteomes" id="UP000228987">
    <property type="component" value="Unassembled WGS sequence"/>
</dbReference>
<name>A0A2A5CDK4_9GAMM</name>
<evidence type="ECO:0000256" key="6">
    <source>
        <dbReference type="ARBA" id="ARBA00023136"/>
    </source>
</evidence>
<dbReference type="SUPFAM" id="SSF52540">
    <property type="entry name" value="P-loop containing nucleoside triphosphate hydrolases"/>
    <property type="match status" value="1"/>
</dbReference>
<feature type="transmembrane region" description="Helical" evidence="7">
    <location>
        <begin position="269"/>
        <end position="298"/>
    </location>
</feature>
<keyword evidence="5 7" id="KW-1133">Transmembrane helix</keyword>
<dbReference type="PANTHER" id="PTHR43394">
    <property type="entry name" value="ATP-DEPENDENT PERMEASE MDL1, MITOCHONDRIAL"/>
    <property type="match status" value="1"/>
</dbReference>
<dbReference type="AlphaFoldDB" id="A0A2A5CDK4"/>
<evidence type="ECO:0000256" key="5">
    <source>
        <dbReference type="ARBA" id="ARBA00022989"/>
    </source>
</evidence>
<reference evidence="11" key="1">
    <citation type="submission" date="2017-08" db="EMBL/GenBank/DDBJ databases">
        <title>A dynamic microbial community with high functional redundancy inhabits the cold, oxic subseafloor aquifer.</title>
        <authorList>
            <person name="Tully B.J."/>
            <person name="Wheat C.G."/>
            <person name="Glazer B.T."/>
            <person name="Huber J.A."/>
        </authorList>
    </citation>
    <scope>NUCLEOTIDE SEQUENCE [LARGE SCALE GENOMIC DNA]</scope>
</reference>
<dbReference type="InterPro" id="IPR011527">
    <property type="entry name" value="ABC1_TM_dom"/>
</dbReference>
<evidence type="ECO:0000313" key="10">
    <source>
        <dbReference type="EMBL" id="PCJ41842.1"/>
    </source>
</evidence>
<dbReference type="SMART" id="SM00382">
    <property type="entry name" value="AAA"/>
    <property type="match status" value="1"/>
</dbReference>
<dbReference type="InterPro" id="IPR036640">
    <property type="entry name" value="ABC1_TM_sf"/>
</dbReference>
<dbReference type="Pfam" id="PF00664">
    <property type="entry name" value="ABC_membrane"/>
    <property type="match status" value="1"/>
</dbReference>
<evidence type="ECO:0000256" key="2">
    <source>
        <dbReference type="ARBA" id="ARBA00022692"/>
    </source>
</evidence>
<feature type="domain" description="ABC transporter" evidence="8">
    <location>
        <begin position="459"/>
        <end position="694"/>
    </location>
</feature>
<dbReference type="GO" id="GO:0015421">
    <property type="term" value="F:ABC-type oligopeptide transporter activity"/>
    <property type="evidence" value="ECO:0007669"/>
    <property type="project" value="TreeGrafter"/>
</dbReference>
<sequence length="703" mass="77854">MNNKLLLSLFKVAQLQKVTVDRLELQEAVESVSSSDRAKDQLAVVMRHLALPVAKYLKSPDKSTMLALVFLDNNEWGVLRGHDAFGEWIIEVWDDESNQWQEKKYSSLAGFFVFTVNFFKSFKASKSPVYSLIRGEIFANKSLLFEALLGGIIINLVALATSLYTMQVYNRVVPTGAKQTLLVLSLGVFVAILFELSTKTIRMKLYEKLVALVDQRLSRTVFMRFLSIRLDQMPQSVGSLATQMRGYETVRSFLTTVTTHLMIDAPFSLLYGVVIFSIGGWLAMIPIAFFVVCVFIGLHFRKSVDVLAEKATAAANFKTGMLVETVEGAETIKSGQAGWRMLSRWMNVTDEAREYEQEMQRVSEHSQHLVASLQQVSYITLVASGALLITIGEVTMGGLIACSILSGRILAPVASIPRMLVQWAHTKAALQGLDRLWALQDDHHGQEKPITLEAVRGDYSFSEVVSQYGENKALSIPKLRIRAGEKIGVLGPVGAGKTTLLRLLTGMYKPQQGRILLDDIDLSHISKPILAESMGFLQQEGRLFAGTVRENLILGLLDPGDDVILDAARVTGLMQAVILPHPEGLNQQIHEGGTGLSGGQRQLVNLTRVYLAKPRIWLLDEPTASMDRQLERQVRESLMTSIKAEDTLVIVTHKPEMLALVNRILVVVNHSIALDGPKDEVLKQLNNVKDSSVESNNRGVAVS</sequence>
<dbReference type="Gene3D" id="3.40.50.300">
    <property type="entry name" value="P-loop containing nucleotide triphosphate hydrolases"/>
    <property type="match status" value="1"/>
</dbReference>
<dbReference type="InterPro" id="IPR039421">
    <property type="entry name" value="Type_1_exporter"/>
</dbReference>
<dbReference type="Gene3D" id="1.20.1560.10">
    <property type="entry name" value="ABC transporter type 1, transmembrane domain"/>
    <property type="match status" value="1"/>
</dbReference>
<evidence type="ECO:0000256" key="1">
    <source>
        <dbReference type="ARBA" id="ARBA00004651"/>
    </source>
</evidence>
<dbReference type="PROSITE" id="PS50893">
    <property type="entry name" value="ABC_TRANSPORTER_2"/>
    <property type="match status" value="1"/>
</dbReference>
<evidence type="ECO:0000256" key="7">
    <source>
        <dbReference type="SAM" id="Phobius"/>
    </source>
</evidence>
<dbReference type="InterPro" id="IPR003439">
    <property type="entry name" value="ABC_transporter-like_ATP-bd"/>
</dbReference>
<keyword evidence="4" id="KW-0067">ATP-binding</keyword>
<dbReference type="PANTHER" id="PTHR43394:SF1">
    <property type="entry name" value="ATP-BINDING CASSETTE SUB-FAMILY B MEMBER 10, MITOCHONDRIAL"/>
    <property type="match status" value="1"/>
</dbReference>
<dbReference type="SUPFAM" id="SSF90123">
    <property type="entry name" value="ABC transporter transmembrane region"/>
    <property type="match status" value="1"/>
</dbReference>
<comment type="subcellular location">
    <subcellularLocation>
        <location evidence="1">Cell membrane</location>
        <topology evidence="1">Multi-pass membrane protein</topology>
    </subcellularLocation>
</comment>
<organism evidence="10 11">
    <name type="scientific">SAR86 cluster bacterium</name>
    <dbReference type="NCBI Taxonomy" id="2030880"/>
    <lineage>
        <taxon>Bacteria</taxon>
        <taxon>Pseudomonadati</taxon>
        <taxon>Pseudomonadota</taxon>
        <taxon>Gammaproteobacteria</taxon>
        <taxon>SAR86 cluster</taxon>
    </lineage>
</organism>
<dbReference type="Pfam" id="PF00005">
    <property type="entry name" value="ABC_tran"/>
    <property type="match status" value="1"/>
</dbReference>
<evidence type="ECO:0000259" key="8">
    <source>
        <dbReference type="PROSITE" id="PS50893"/>
    </source>
</evidence>
<feature type="domain" description="ABC transmembrane type-1" evidence="9">
    <location>
        <begin position="147"/>
        <end position="425"/>
    </location>
</feature>
<dbReference type="InterPro" id="IPR027417">
    <property type="entry name" value="P-loop_NTPase"/>
</dbReference>
<comment type="caution">
    <text evidence="10">The sequence shown here is derived from an EMBL/GenBank/DDBJ whole genome shotgun (WGS) entry which is preliminary data.</text>
</comment>
<evidence type="ECO:0000259" key="9">
    <source>
        <dbReference type="PROSITE" id="PS50929"/>
    </source>
</evidence>
<keyword evidence="2 7" id="KW-0812">Transmembrane</keyword>
<feature type="transmembrane region" description="Helical" evidence="7">
    <location>
        <begin position="176"/>
        <end position="196"/>
    </location>
</feature>
<dbReference type="InterPro" id="IPR003593">
    <property type="entry name" value="AAA+_ATPase"/>
</dbReference>
<dbReference type="GO" id="GO:0005886">
    <property type="term" value="C:plasma membrane"/>
    <property type="evidence" value="ECO:0007669"/>
    <property type="project" value="UniProtKB-SubCell"/>
</dbReference>
<dbReference type="GO" id="GO:0016887">
    <property type="term" value="F:ATP hydrolysis activity"/>
    <property type="evidence" value="ECO:0007669"/>
    <property type="project" value="InterPro"/>
</dbReference>
<protein>
    <submittedName>
        <fullName evidence="10">ABC transporter</fullName>
    </submittedName>
</protein>
<accession>A0A2A5CDK4</accession>
<dbReference type="EMBL" id="NVWI01000004">
    <property type="protein sequence ID" value="PCJ41842.1"/>
    <property type="molecule type" value="Genomic_DNA"/>
</dbReference>
<evidence type="ECO:0000256" key="3">
    <source>
        <dbReference type="ARBA" id="ARBA00022741"/>
    </source>
</evidence>
<proteinExistence type="predicted"/>
<gene>
    <name evidence="10" type="ORF">COA71_07490</name>
</gene>